<keyword evidence="9" id="KW-0645">Protease</keyword>
<dbReference type="PATRIC" id="fig|1618446.3.peg.1041"/>
<feature type="transmembrane region" description="Helical" evidence="10">
    <location>
        <begin position="232"/>
        <end position="255"/>
    </location>
</feature>
<dbReference type="EC" id="2.1.1.-" evidence="9"/>
<dbReference type="InterPro" id="IPR050882">
    <property type="entry name" value="Prepilin_peptidase/N-MTase"/>
</dbReference>
<evidence type="ECO:0000256" key="9">
    <source>
        <dbReference type="RuleBase" id="RU003794"/>
    </source>
</evidence>
<dbReference type="AlphaFoldDB" id="A0A0G1CMJ7"/>
<dbReference type="InterPro" id="IPR000045">
    <property type="entry name" value="Prepilin_IV_endopep_pep"/>
</dbReference>
<evidence type="ECO:0000256" key="10">
    <source>
        <dbReference type="SAM" id="Phobius"/>
    </source>
</evidence>
<evidence type="ECO:0000259" key="11">
    <source>
        <dbReference type="Pfam" id="PF01478"/>
    </source>
</evidence>
<dbReference type="InterPro" id="IPR014032">
    <property type="entry name" value="Peptidase_A24A_bac"/>
</dbReference>
<evidence type="ECO:0000256" key="4">
    <source>
        <dbReference type="ARBA" id="ARBA00022519"/>
    </source>
</evidence>
<dbReference type="Pfam" id="PF01478">
    <property type="entry name" value="Peptidase_A24"/>
    <property type="match status" value="1"/>
</dbReference>
<dbReference type="GO" id="GO:0005886">
    <property type="term" value="C:plasma membrane"/>
    <property type="evidence" value="ECO:0007669"/>
    <property type="project" value="UniProtKB-SubCell"/>
</dbReference>
<reference evidence="13 14" key="1">
    <citation type="journal article" date="2015" name="Nature">
        <title>rRNA introns, odd ribosomes, and small enigmatic genomes across a large radiation of phyla.</title>
        <authorList>
            <person name="Brown C.T."/>
            <person name="Hug L.A."/>
            <person name="Thomas B.C."/>
            <person name="Sharon I."/>
            <person name="Castelle C.J."/>
            <person name="Singh A."/>
            <person name="Wilkins M.J."/>
            <person name="Williams K.H."/>
            <person name="Banfield J.F."/>
        </authorList>
    </citation>
    <scope>NUCLEOTIDE SEQUENCE [LARGE SCALE GENOMIC DNA]</scope>
</reference>
<evidence type="ECO:0000256" key="5">
    <source>
        <dbReference type="ARBA" id="ARBA00022692"/>
    </source>
</evidence>
<accession>A0A0G1CMJ7</accession>
<gene>
    <name evidence="13" type="ORF">UV61_C0008G0165</name>
</gene>
<dbReference type="Proteomes" id="UP000034050">
    <property type="component" value="Unassembled WGS sequence"/>
</dbReference>
<evidence type="ECO:0000256" key="2">
    <source>
        <dbReference type="ARBA" id="ARBA00005801"/>
    </source>
</evidence>
<keyword evidence="3" id="KW-1003">Cell membrane</keyword>
<keyword evidence="9" id="KW-0489">Methyltransferase</keyword>
<comment type="function">
    <text evidence="9">Plays an essential role in type IV pili and type II pseudopili formation by proteolytically removing the leader sequence from substrate proteins and subsequently monomethylating the alpha-amino group of the newly exposed N-terminal phenylalanine.</text>
</comment>
<dbReference type="Gene3D" id="1.20.120.1220">
    <property type="match status" value="1"/>
</dbReference>
<comment type="similarity">
    <text evidence="2 8">Belongs to the peptidase A24 family.</text>
</comment>
<feature type="domain" description="Prepilin type IV endopeptidase peptidase" evidence="11">
    <location>
        <begin position="111"/>
        <end position="215"/>
    </location>
</feature>
<comment type="catalytic activity">
    <reaction evidence="9">
        <text>Typically cleaves a -Gly-|-Phe- bond to release an N-terminal, basic peptide of 5-8 residues from type IV prepilin, and then N-methylates the new N-terminal amino group, the methyl donor being S-adenosyl-L-methionine.</text>
        <dbReference type="EC" id="3.4.23.43"/>
    </reaction>
</comment>
<feature type="transmembrane region" description="Helical" evidence="10">
    <location>
        <begin position="45"/>
        <end position="62"/>
    </location>
</feature>
<dbReference type="Pfam" id="PF06750">
    <property type="entry name" value="A24_N_bact"/>
    <property type="match status" value="1"/>
</dbReference>
<dbReference type="PANTHER" id="PTHR30487:SF0">
    <property type="entry name" value="PREPILIN LEADER PEPTIDASE_N-METHYLTRANSFERASE-RELATED"/>
    <property type="match status" value="1"/>
</dbReference>
<keyword evidence="5 9" id="KW-0812">Transmembrane</keyword>
<dbReference type="GO" id="GO:0004190">
    <property type="term" value="F:aspartic-type endopeptidase activity"/>
    <property type="evidence" value="ECO:0007669"/>
    <property type="project" value="UniProtKB-EC"/>
</dbReference>
<dbReference type="EMBL" id="LCFD01000008">
    <property type="protein sequence ID" value="KKS86712.1"/>
    <property type="molecule type" value="Genomic_DNA"/>
</dbReference>
<dbReference type="PRINTS" id="PR00864">
    <property type="entry name" value="PREPILNPTASE"/>
</dbReference>
<keyword evidence="9" id="KW-0808">Transferase</keyword>
<keyword evidence="7 10" id="KW-0472">Membrane</keyword>
<feature type="transmembrane region" description="Helical" evidence="10">
    <location>
        <begin position="6"/>
        <end position="24"/>
    </location>
</feature>
<dbReference type="GO" id="GO:0008168">
    <property type="term" value="F:methyltransferase activity"/>
    <property type="evidence" value="ECO:0007669"/>
    <property type="project" value="UniProtKB-KW"/>
</dbReference>
<dbReference type="PANTHER" id="PTHR30487">
    <property type="entry name" value="TYPE 4 PREPILIN-LIKE PROTEINS LEADER PEPTIDE-PROCESSING ENZYME"/>
    <property type="match status" value="1"/>
</dbReference>
<evidence type="ECO:0000256" key="7">
    <source>
        <dbReference type="ARBA" id="ARBA00023136"/>
    </source>
</evidence>
<comment type="subcellular location">
    <subcellularLocation>
        <location evidence="1">Cell inner membrane</location>
        <topology evidence="1">Multi-pass membrane protein</topology>
    </subcellularLocation>
    <subcellularLocation>
        <location evidence="9">Cell membrane</location>
        <topology evidence="9">Multi-pass membrane protein</topology>
    </subcellularLocation>
</comment>
<evidence type="ECO:0000256" key="3">
    <source>
        <dbReference type="ARBA" id="ARBA00022475"/>
    </source>
</evidence>
<name>A0A0G1CMJ7_9BACT</name>
<evidence type="ECO:0000256" key="6">
    <source>
        <dbReference type="ARBA" id="ARBA00022989"/>
    </source>
</evidence>
<evidence type="ECO:0000313" key="13">
    <source>
        <dbReference type="EMBL" id="KKS86712.1"/>
    </source>
</evidence>
<comment type="caution">
    <text evidence="13">The sequence shown here is derived from an EMBL/GenBank/DDBJ whole genome shotgun (WGS) entry which is preliminary data.</text>
</comment>
<evidence type="ECO:0000256" key="1">
    <source>
        <dbReference type="ARBA" id="ARBA00004429"/>
    </source>
</evidence>
<dbReference type="STRING" id="1618446.UV61_C0008G0165"/>
<keyword evidence="4" id="KW-0997">Cell inner membrane</keyword>
<dbReference type="GO" id="GO:0032259">
    <property type="term" value="P:methylation"/>
    <property type="evidence" value="ECO:0007669"/>
    <property type="project" value="UniProtKB-KW"/>
</dbReference>
<proteinExistence type="inferred from homology"/>
<keyword evidence="9" id="KW-0378">Hydrolase</keyword>
<evidence type="ECO:0000313" key="14">
    <source>
        <dbReference type="Proteomes" id="UP000034050"/>
    </source>
</evidence>
<dbReference type="EC" id="3.4.23.43" evidence="9"/>
<dbReference type="InterPro" id="IPR010627">
    <property type="entry name" value="Prepilin_pept_A24_N"/>
</dbReference>
<feature type="transmembrane region" description="Helical" evidence="10">
    <location>
        <begin position="104"/>
        <end position="122"/>
    </location>
</feature>
<feature type="transmembrane region" description="Helical" evidence="10">
    <location>
        <begin position="154"/>
        <end position="175"/>
    </location>
</feature>
<sequence>MEVFTLLALFTFGIVVGSFLNVLIDRLPQGESPWRGRSHCDHCQKNLAMLDLIPVLSFIFLGGKCRYCHKALSIQYPVIELVTGLLFVFTFLYTSQISTSNFELRTLVLFIIFCSFLVIFMADLKYQIIPDEMVIMLVLGSLIHNFSTNSNISIYQYIATGIGAGLFFLVIFIATKGRGMGFGDVKLALVLGLFLGFPQIIIALYLAFLTGAGVSLILIILKKKKLKARIAFGPFMLSGAVISFFYGGRILQWYLNFLR</sequence>
<dbReference type="GO" id="GO:0006465">
    <property type="term" value="P:signal peptide processing"/>
    <property type="evidence" value="ECO:0007669"/>
    <property type="project" value="TreeGrafter"/>
</dbReference>
<protein>
    <recommendedName>
        <fullName evidence="9">Prepilin leader peptidase/N-methyltransferase</fullName>
        <ecNumber evidence="9">2.1.1.-</ecNumber>
        <ecNumber evidence="9">3.4.23.43</ecNumber>
    </recommendedName>
</protein>
<feature type="domain" description="Prepilin peptidase A24 N-terminal" evidence="12">
    <location>
        <begin position="12"/>
        <end position="92"/>
    </location>
</feature>
<keyword evidence="6 10" id="KW-1133">Transmembrane helix</keyword>
<evidence type="ECO:0000256" key="8">
    <source>
        <dbReference type="RuleBase" id="RU003793"/>
    </source>
</evidence>
<feature type="transmembrane region" description="Helical" evidence="10">
    <location>
        <begin position="187"/>
        <end position="220"/>
    </location>
</feature>
<evidence type="ECO:0000259" key="12">
    <source>
        <dbReference type="Pfam" id="PF06750"/>
    </source>
</evidence>
<keyword evidence="9" id="KW-0511">Multifunctional enzyme</keyword>
<feature type="transmembrane region" description="Helical" evidence="10">
    <location>
        <begin position="74"/>
        <end position="92"/>
    </location>
</feature>
<organism evidence="13 14">
    <name type="scientific">Candidatus Gottesmanbacteria bacterium GW2011_GWB1_43_11</name>
    <dbReference type="NCBI Taxonomy" id="1618446"/>
    <lineage>
        <taxon>Bacteria</taxon>
        <taxon>Candidatus Gottesmaniibacteriota</taxon>
    </lineage>
</organism>